<keyword evidence="2" id="KW-0378">Hydrolase</keyword>
<keyword evidence="2" id="KW-0255">Endonuclease</keyword>
<keyword evidence="3" id="KW-1185">Reference proteome</keyword>
<name>A0ABU7FES5_9ACTN</name>
<reference evidence="2" key="1">
    <citation type="submission" date="2024-01" db="EMBL/GenBank/DDBJ databases">
        <title>First draft genome sequence data of TA4-1, the type strain of Gram-positive actinobacterium Streptomyces chiangmaiensis.</title>
        <authorList>
            <person name="Yasawong M."/>
            <person name="Nantapong N."/>
        </authorList>
    </citation>
    <scope>NUCLEOTIDE SEQUENCE</scope>
    <source>
        <strain evidence="2">TA4-1</strain>
    </source>
</reference>
<dbReference type="Proteomes" id="UP001333996">
    <property type="component" value="Unassembled WGS sequence"/>
</dbReference>
<sequence length="117" mass="13032">MQTCPVHRCPCLTWKGKCKAHSRSNAQGRRYRDSYTATPSLRTHWDKLSKGKLRKDPLCQSPTCAEIPAPLRPAATQVDHIDGLGLQGPRAFDPDNWQSLCTSCHSRKTAGESFGRP</sequence>
<dbReference type="SMART" id="SM00507">
    <property type="entry name" value="HNHc"/>
    <property type="match status" value="1"/>
</dbReference>
<dbReference type="InterPro" id="IPR002711">
    <property type="entry name" value="HNH"/>
</dbReference>
<keyword evidence="2" id="KW-0540">Nuclease</keyword>
<dbReference type="Gene3D" id="1.10.30.50">
    <property type="match status" value="1"/>
</dbReference>
<dbReference type="CDD" id="cd00085">
    <property type="entry name" value="HNHc"/>
    <property type="match status" value="1"/>
</dbReference>
<evidence type="ECO:0000313" key="2">
    <source>
        <dbReference type="EMBL" id="MED7822590.1"/>
    </source>
</evidence>
<dbReference type="Pfam" id="PF01844">
    <property type="entry name" value="HNH"/>
    <property type="match status" value="1"/>
</dbReference>
<feature type="domain" description="HNH nuclease" evidence="1">
    <location>
        <begin position="53"/>
        <end position="106"/>
    </location>
</feature>
<dbReference type="InterPro" id="IPR003615">
    <property type="entry name" value="HNH_nuc"/>
</dbReference>
<comment type="caution">
    <text evidence="2">The sequence shown here is derived from an EMBL/GenBank/DDBJ whole genome shotgun (WGS) entry which is preliminary data.</text>
</comment>
<evidence type="ECO:0000259" key="1">
    <source>
        <dbReference type="SMART" id="SM00507"/>
    </source>
</evidence>
<dbReference type="RefSeq" id="WP_329507052.1">
    <property type="nucleotide sequence ID" value="NZ_BAAAYZ010000135.1"/>
</dbReference>
<dbReference type="EMBL" id="JAYWVC010000026">
    <property type="protein sequence ID" value="MED7822590.1"/>
    <property type="molecule type" value="Genomic_DNA"/>
</dbReference>
<organism evidence="2 3">
    <name type="scientific">Streptomyces chiangmaiensis</name>
    <dbReference type="NCBI Taxonomy" id="766497"/>
    <lineage>
        <taxon>Bacteria</taxon>
        <taxon>Bacillati</taxon>
        <taxon>Actinomycetota</taxon>
        <taxon>Actinomycetes</taxon>
        <taxon>Kitasatosporales</taxon>
        <taxon>Streptomycetaceae</taxon>
        <taxon>Streptomyces</taxon>
    </lineage>
</organism>
<dbReference type="GO" id="GO:0004519">
    <property type="term" value="F:endonuclease activity"/>
    <property type="evidence" value="ECO:0007669"/>
    <property type="project" value="UniProtKB-KW"/>
</dbReference>
<proteinExistence type="predicted"/>
<accession>A0ABU7FES5</accession>
<protein>
    <submittedName>
        <fullName evidence="2">HNH endonuclease signature motif containing protein</fullName>
    </submittedName>
</protein>
<gene>
    <name evidence="2" type="ORF">VXC91_11520</name>
</gene>
<evidence type="ECO:0000313" key="3">
    <source>
        <dbReference type="Proteomes" id="UP001333996"/>
    </source>
</evidence>